<feature type="domain" description="DUF1990" evidence="1">
    <location>
        <begin position="66"/>
        <end position="209"/>
    </location>
</feature>
<dbReference type="AlphaFoldDB" id="A0A7S3WZF0"/>
<reference evidence="2" key="1">
    <citation type="submission" date="2021-01" db="EMBL/GenBank/DDBJ databases">
        <authorList>
            <person name="Corre E."/>
            <person name="Pelletier E."/>
            <person name="Niang G."/>
            <person name="Scheremetjew M."/>
            <person name="Finn R."/>
            <person name="Kale V."/>
            <person name="Holt S."/>
            <person name="Cochrane G."/>
            <person name="Meng A."/>
            <person name="Brown T."/>
            <person name="Cohen L."/>
        </authorList>
    </citation>
    <scope>NUCLEOTIDE SEQUENCE</scope>
    <source>
        <strain evidence="2">SPMC142</strain>
    </source>
</reference>
<sequence>MHRAIHPLALTFIVAVQVGATRLYFRRPSKVQIDAMAASLSNRQYNHDFVGIGALPEDQEPSHVARRLRVIRHTVNLGRGNRSWDVARAALLEWRMHDGSSWSAIHRDRSGSVVTLAALPHPRIPLLWVLNPCREVDYSLNAGDHCCVGYATLKGHLIAGEESMSVYRKASGEVCFEVLSRSRGANLFGRLIFLGLAKTQDRFFREQCRCMQALVIGDDR</sequence>
<proteinExistence type="predicted"/>
<accession>A0A7S3WZF0</accession>
<name>A0A7S3WZF0_9SPIT</name>
<dbReference type="PANTHER" id="PTHR34202">
    <property type="entry name" value="UPF0548 PROTEIN"/>
    <property type="match status" value="1"/>
</dbReference>
<evidence type="ECO:0000259" key="1">
    <source>
        <dbReference type="Pfam" id="PF09348"/>
    </source>
</evidence>
<organism evidence="2">
    <name type="scientific">Strombidinopsis acuminata</name>
    <dbReference type="NCBI Taxonomy" id="141414"/>
    <lineage>
        <taxon>Eukaryota</taxon>
        <taxon>Sar</taxon>
        <taxon>Alveolata</taxon>
        <taxon>Ciliophora</taxon>
        <taxon>Intramacronucleata</taxon>
        <taxon>Spirotrichea</taxon>
        <taxon>Choreotrichia</taxon>
        <taxon>Choreotrichida</taxon>
        <taxon>Strombidinopsidae</taxon>
        <taxon>Strombidinopsis</taxon>
    </lineage>
</organism>
<dbReference type="InterPro" id="IPR018960">
    <property type="entry name" value="DUF1990"/>
</dbReference>
<gene>
    <name evidence="2" type="ORF">SACU0126_LOCUS25827</name>
</gene>
<dbReference type="EMBL" id="HBIQ01081004">
    <property type="protein sequence ID" value="CAE0583280.1"/>
    <property type="molecule type" value="Transcribed_RNA"/>
</dbReference>
<dbReference type="PANTHER" id="PTHR34202:SF1">
    <property type="entry name" value="UPF0548 PROTEIN"/>
    <property type="match status" value="1"/>
</dbReference>
<dbReference type="Pfam" id="PF09348">
    <property type="entry name" value="DUF1990"/>
    <property type="match status" value="1"/>
</dbReference>
<protein>
    <recommendedName>
        <fullName evidence="1">DUF1990 domain-containing protein</fullName>
    </recommendedName>
</protein>
<evidence type="ECO:0000313" key="2">
    <source>
        <dbReference type="EMBL" id="CAE0583280.1"/>
    </source>
</evidence>